<reference evidence="1 2" key="1">
    <citation type="submission" date="2016-11" db="EMBL/GenBank/DDBJ databases">
        <authorList>
            <person name="Jaros S."/>
            <person name="Januszkiewicz K."/>
            <person name="Wedrychowicz H."/>
        </authorList>
    </citation>
    <scope>NUCLEOTIDE SEQUENCE [LARGE SCALE GENOMIC DNA]</scope>
    <source>
        <strain evidence="1 2">DSM 17918</strain>
    </source>
</reference>
<proteinExistence type="predicted"/>
<gene>
    <name evidence="1" type="ORF">SAMN02746089_00177</name>
</gene>
<name>A0A1M4SZX4_9THEO</name>
<dbReference type="EMBL" id="FQVH01000001">
    <property type="protein sequence ID" value="SHE37778.1"/>
    <property type="molecule type" value="Genomic_DNA"/>
</dbReference>
<sequence length="158" mass="17829">MVKHMIIIYSCYGSAHSSVVAAAIHVGMLPVDRIPGYSEIVSIPHYDRTDSELIGIPFFMGVDCYGNHVYIVGMKNGKKLVKDIIYQYLKSYGIEEQLLIVDALKTIGMVTKIGGFISRKLHLIKIGRPLTVWGIRKNYNKFIKLVQDTKNRVLTKSI</sequence>
<protein>
    <recommendedName>
        <fullName evidence="3">DUF3189 domain-containing protein</fullName>
    </recommendedName>
</protein>
<organism evidence="1 2">
    <name type="scientific">Caldanaerobius fijiensis DSM 17918</name>
    <dbReference type="NCBI Taxonomy" id="1121256"/>
    <lineage>
        <taxon>Bacteria</taxon>
        <taxon>Bacillati</taxon>
        <taxon>Bacillota</taxon>
        <taxon>Clostridia</taxon>
        <taxon>Thermoanaerobacterales</taxon>
        <taxon>Thermoanaerobacteraceae</taxon>
        <taxon>Caldanaerobius</taxon>
    </lineage>
</organism>
<dbReference type="Proteomes" id="UP000184088">
    <property type="component" value="Unassembled WGS sequence"/>
</dbReference>
<evidence type="ECO:0008006" key="3">
    <source>
        <dbReference type="Google" id="ProtNLM"/>
    </source>
</evidence>
<evidence type="ECO:0000313" key="2">
    <source>
        <dbReference type="Proteomes" id="UP000184088"/>
    </source>
</evidence>
<keyword evidence="2" id="KW-1185">Reference proteome</keyword>
<evidence type="ECO:0000313" key="1">
    <source>
        <dbReference type="EMBL" id="SHE37778.1"/>
    </source>
</evidence>
<dbReference type="STRING" id="1121256.SAMN02746089_00177"/>
<dbReference type="Pfam" id="PF11385">
    <property type="entry name" value="DUF3189"/>
    <property type="match status" value="1"/>
</dbReference>
<dbReference type="AlphaFoldDB" id="A0A1M4SZX4"/>
<dbReference type="InterPro" id="IPR021525">
    <property type="entry name" value="DUF3189"/>
</dbReference>
<accession>A0A1M4SZX4</accession>